<accession>A0A644SY26</accession>
<protein>
    <submittedName>
        <fullName evidence="1">Uncharacterized protein</fullName>
    </submittedName>
</protein>
<evidence type="ECO:0000313" key="1">
    <source>
        <dbReference type="EMBL" id="MPL58541.1"/>
    </source>
</evidence>
<sequence length="129" mass="14528">MDGVVCTNCHTWLAIDLETCPSCGTGIVLDGETKNVIDRLQPNCLIHRYAGSDLLEPAVFIKEGKVNAKVATKLKEYAKPLTVPKNEIYTFSQDTLSSIQALRNERTATIMRYDQLIESHWKSLKPYKI</sequence>
<proteinExistence type="predicted"/>
<comment type="caution">
    <text evidence="1">The sequence shown here is derived from an EMBL/GenBank/DDBJ whole genome shotgun (WGS) entry which is preliminary data.</text>
</comment>
<organism evidence="1">
    <name type="scientific">bioreactor metagenome</name>
    <dbReference type="NCBI Taxonomy" id="1076179"/>
    <lineage>
        <taxon>unclassified sequences</taxon>
        <taxon>metagenomes</taxon>
        <taxon>ecological metagenomes</taxon>
    </lineage>
</organism>
<dbReference type="EMBL" id="VSSQ01000007">
    <property type="protein sequence ID" value="MPL58541.1"/>
    <property type="molecule type" value="Genomic_DNA"/>
</dbReference>
<name>A0A644SY26_9ZZZZ</name>
<dbReference type="AlphaFoldDB" id="A0A644SY26"/>
<reference evidence="1" key="1">
    <citation type="submission" date="2019-08" db="EMBL/GenBank/DDBJ databases">
        <authorList>
            <person name="Kucharzyk K."/>
            <person name="Murdoch R.W."/>
            <person name="Higgins S."/>
            <person name="Loffler F."/>
        </authorList>
    </citation>
    <scope>NUCLEOTIDE SEQUENCE</scope>
</reference>
<gene>
    <name evidence="1" type="ORF">SDC9_04075</name>
</gene>